<dbReference type="EMBL" id="QLLQ01000007">
    <property type="protein sequence ID" value="RAJ22947.1"/>
    <property type="molecule type" value="Genomic_DNA"/>
</dbReference>
<evidence type="ECO:0000313" key="4">
    <source>
        <dbReference type="Proteomes" id="UP000248987"/>
    </source>
</evidence>
<organism evidence="3 4">
    <name type="scientific">Gelidibacter algens</name>
    <dbReference type="NCBI Taxonomy" id="49280"/>
    <lineage>
        <taxon>Bacteria</taxon>
        <taxon>Pseudomonadati</taxon>
        <taxon>Bacteroidota</taxon>
        <taxon>Flavobacteriia</taxon>
        <taxon>Flavobacteriales</taxon>
        <taxon>Flavobacteriaceae</taxon>
        <taxon>Gelidibacter</taxon>
    </lineage>
</organism>
<dbReference type="PANTHER" id="PTHR30041">
    <property type="entry name" value="ARSENATE REDUCTASE"/>
    <property type="match status" value="1"/>
</dbReference>
<evidence type="ECO:0000313" key="3">
    <source>
        <dbReference type="EMBL" id="RAJ22947.1"/>
    </source>
</evidence>
<comment type="caution">
    <text evidence="3">The sequence shown here is derived from an EMBL/GenBank/DDBJ whole genome shotgun (WGS) entry which is preliminary data.</text>
</comment>
<dbReference type="InterPro" id="IPR036249">
    <property type="entry name" value="Thioredoxin-like_sf"/>
</dbReference>
<accession>A0A327SAY9</accession>
<dbReference type="PROSITE" id="PS51353">
    <property type="entry name" value="ARSC"/>
    <property type="match status" value="1"/>
</dbReference>
<gene>
    <name evidence="3" type="ORF">LX77_02105</name>
</gene>
<protein>
    <submittedName>
        <fullName evidence="3">Arsenate reductase</fullName>
    </submittedName>
</protein>
<comment type="similarity">
    <text evidence="1 2">Belongs to the ArsC family.</text>
</comment>
<dbReference type="Pfam" id="PF03960">
    <property type="entry name" value="ArsC"/>
    <property type="match status" value="1"/>
</dbReference>
<keyword evidence="4" id="KW-1185">Reference proteome</keyword>
<dbReference type="AlphaFoldDB" id="A0A327SAY9"/>
<dbReference type="PANTHER" id="PTHR30041:SF8">
    <property type="entry name" value="PROTEIN YFFB"/>
    <property type="match status" value="1"/>
</dbReference>
<dbReference type="InterPro" id="IPR006660">
    <property type="entry name" value="Arsenate_reductase-like"/>
</dbReference>
<dbReference type="Proteomes" id="UP000248987">
    <property type="component" value="Unassembled WGS sequence"/>
</dbReference>
<sequence length="125" mass="14626">MHRKPIVLKKIYYLKTCSTCVRIVKTLDLPSDFIFQDIKNEEITPAQLKDLHKLSGSYEALFSKRAQRYKALKLKDQNLTEQDFENYILEHYTFLSRPVVVYNDQIFIGNSSKTVEAAKKAIHEN</sequence>
<dbReference type="Gene3D" id="3.40.30.10">
    <property type="entry name" value="Glutaredoxin"/>
    <property type="match status" value="1"/>
</dbReference>
<proteinExistence type="inferred from homology"/>
<reference evidence="3 4" key="1">
    <citation type="submission" date="2018-06" db="EMBL/GenBank/DDBJ databases">
        <title>Genomic Encyclopedia of Archaeal and Bacterial Type Strains, Phase II (KMG-II): from individual species to whole genera.</title>
        <authorList>
            <person name="Goeker M."/>
        </authorList>
    </citation>
    <scope>NUCLEOTIDE SEQUENCE [LARGE SCALE GENOMIC DNA]</scope>
    <source>
        <strain evidence="3 4">DSM 12408</strain>
    </source>
</reference>
<dbReference type="SUPFAM" id="SSF52833">
    <property type="entry name" value="Thioredoxin-like"/>
    <property type="match status" value="1"/>
</dbReference>
<evidence type="ECO:0000256" key="1">
    <source>
        <dbReference type="ARBA" id="ARBA00007198"/>
    </source>
</evidence>
<evidence type="ECO:0000256" key="2">
    <source>
        <dbReference type="PROSITE-ProRule" id="PRU01282"/>
    </source>
</evidence>
<name>A0A327SAY9_9FLAO</name>